<dbReference type="PANTHER" id="PTHR13831:SF0">
    <property type="entry name" value="PROTEIN HIRA"/>
    <property type="match status" value="1"/>
</dbReference>
<dbReference type="WBParaSite" id="GPUH_0000258501-mRNA-1">
    <property type="protein sequence ID" value="GPUH_0000258501-mRNA-1"/>
    <property type="gene ID" value="GPUH_0000258501"/>
</dbReference>
<dbReference type="GO" id="GO:0005634">
    <property type="term" value="C:nucleus"/>
    <property type="evidence" value="ECO:0007669"/>
    <property type="project" value="InterPro"/>
</dbReference>
<dbReference type="PANTHER" id="PTHR13831">
    <property type="entry name" value="MEMBER OF THE HIR1 FAMILY OF WD-REPEAT PROTEINS"/>
    <property type="match status" value="1"/>
</dbReference>
<evidence type="ECO:0000313" key="2">
    <source>
        <dbReference type="Proteomes" id="UP000271098"/>
    </source>
</evidence>
<evidence type="ECO:0000313" key="1">
    <source>
        <dbReference type="EMBL" id="VDK35054.1"/>
    </source>
</evidence>
<dbReference type="GO" id="GO:0000785">
    <property type="term" value="C:chromatin"/>
    <property type="evidence" value="ECO:0007669"/>
    <property type="project" value="TreeGrafter"/>
</dbReference>
<reference evidence="1 2" key="2">
    <citation type="submission" date="2018-11" db="EMBL/GenBank/DDBJ databases">
        <authorList>
            <consortium name="Pathogen Informatics"/>
        </authorList>
    </citation>
    <scope>NUCLEOTIDE SEQUENCE [LARGE SCALE GENOMIC DNA]</scope>
</reference>
<proteinExistence type="predicted"/>
<accession>A0A183D1I9</accession>
<dbReference type="GO" id="GO:0031491">
    <property type="term" value="F:nucleosome binding"/>
    <property type="evidence" value="ECO:0007669"/>
    <property type="project" value="TreeGrafter"/>
</dbReference>
<name>A0A183D1I9_9BILA</name>
<protein>
    <submittedName>
        <fullName evidence="3">WD_REPEATS_REGION domain-containing protein</fullName>
    </submittedName>
</protein>
<keyword evidence="2" id="KW-1185">Reference proteome</keyword>
<organism evidence="3">
    <name type="scientific">Gongylonema pulchrum</name>
    <dbReference type="NCBI Taxonomy" id="637853"/>
    <lineage>
        <taxon>Eukaryota</taxon>
        <taxon>Metazoa</taxon>
        <taxon>Ecdysozoa</taxon>
        <taxon>Nematoda</taxon>
        <taxon>Chromadorea</taxon>
        <taxon>Rhabditida</taxon>
        <taxon>Spirurina</taxon>
        <taxon>Spiruromorpha</taxon>
        <taxon>Spiruroidea</taxon>
        <taxon>Gongylonematidae</taxon>
        <taxon>Gongylonema</taxon>
    </lineage>
</organism>
<evidence type="ECO:0000313" key="3">
    <source>
        <dbReference type="WBParaSite" id="GPUH_0000258501-mRNA-1"/>
    </source>
</evidence>
<dbReference type="InterPro" id="IPR011047">
    <property type="entry name" value="Quinoprotein_ADH-like_sf"/>
</dbReference>
<dbReference type="Proteomes" id="UP000271098">
    <property type="component" value="Unassembled WGS sequence"/>
</dbReference>
<dbReference type="EMBL" id="UYRT01003970">
    <property type="protein sequence ID" value="VDK35054.1"/>
    <property type="molecule type" value="Genomic_DNA"/>
</dbReference>
<dbReference type="GO" id="GO:0006351">
    <property type="term" value="P:DNA-templated transcription"/>
    <property type="evidence" value="ECO:0007669"/>
    <property type="project" value="InterPro"/>
</dbReference>
<dbReference type="GO" id="GO:0006338">
    <property type="term" value="P:chromatin remodeling"/>
    <property type="evidence" value="ECO:0007669"/>
    <property type="project" value="TreeGrafter"/>
</dbReference>
<dbReference type="InterPro" id="IPR031120">
    <property type="entry name" value="HIR1-like"/>
</dbReference>
<dbReference type="GO" id="GO:0000417">
    <property type="term" value="C:HIR complex"/>
    <property type="evidence" value="ECO:0007669"/>
    <property type="project" value="TreeGrafter"/>
</dbReference>
<gene>
    <name evidence="1" type="ORF">GPUH_LOCUS2580</name>
</gene>
<reference evidence="3" key="1">
    <citation type="submission" date="2016-06" db="UniProtKB">
        <authorList>
            <consortium name="WormBaseParasite"/>
        </authorList>
    </citation>
    <scope>IDENTIFICATION</scope>
</reference>
<dbReference type="AlphaFoldDB" id="A0A183D1I9"/>
<sequence>MRILNVKSRWHKFGVTGADYGEAIDGEWCSMQLTNPVWIHHSGGAIYSVDIHPNGTKIATCGQGGEGGSGLVIIWNVKPVINEKASQDATCNRLLSRILHQ</sequence>
<dbReference type="OrthoDB" id="1741719at2759"/>
<dbReference type="SUPFAM" id="SSF50998">
    <property type="entry name" value="Quinoprotein alcohol dehydrogenase-like"/>
    <property type="match status" value="1"/>
</dbReference>